<keyword evidence="2" id="KW-0472">Membrane</keyword>
<evidence type="ECO:0000313" key="4">
    <source>
        <dbReference type="Proteomes" id="UP000183945"/>
    </source>
</evidence>
<dbReference type="RefSeq" id="WP_072877032.1">
    <property type="nucleotide sequence ID" value="NZ_FQVT01000002.1"/>
</dbReference>
<feature type="transmembrane region" description="Helical" evidence="2">
    <location>
        <begin position="38"/>
        <end position="62"/>
    </location>
</feature>
<dbReference type="AlphaFoldDB" id="A0A1M5DRH1"/>
<feature type="transmembrane region" description="Helical" evidence="2">
    <location>
        <begin position="6"/>
        <end position="26"/>
    </location>
</feature>
<dbReference type="EMBL" id="FQVT01000002">
    <property type="protein sequence ID" value="SHF69516.1"/>
    <property type="molecule type" value="Genomic_DNA"/>
</dbReference>
<keyword evidence="2" id="KW-1133">Transmembrane helix</keyword>
<keyword evidence="1" id="KW-0175">Coiled coil</keyword>
<evidence type="ECO:0000256" key="2">
    <source>
        <dbReference type="SAM" id="Phobius"/>
    </source>
</evidence>
<sequence>MNDIDYLLIVSISLIVLTFITILAYGKKTVKVKSDKKLFFKIVPLVAVVSTVVSVFLMDYYYQNNLESEIKKYRSYLTADLDSIPSSDFERKKALDSLTSLNSRLNQLLKKIERQEKIIGEKEGIKTEVRNSIKSTSLSIDKIETYNEISEEFENLENIKGHTSSGNTSNFEFHCPTDSVSDYVDLVLKINDNKLVDKIAYIYITVTEKRNDSLFFREFDQAYLPQKGLNAFRIKNYLKKPNRTLKIGYFLKNQMNKEYPRYEKVSCNSY</sequence>
<evidence type="ECO:0000313" key="3">
    <source>
        <dbReference type="EMBL" id="SHF69516.1"/>
    </source>
</evidence>
<dbReference type="STRING" id="1073325.SAMN05444483_10279"/>
<keyword evidence="2" id="KW-0812">Transmembrane</keyword>
<feature type="coiled-coil region" evidence="1">
    <location>
        <begin position="91"/>
        <end position="118"/>
    </location>
</feature>
<evidence type="ECO:0000256" key="1">
    <source>
        <dbReference type="SAM" id="Coils"/>
    </source>
</evidence>
<dbReference type="OrthoDB" id="1495004at2"/>
<accession>A0A1M5DRH1</accession>
<keyword evidence="4" id="KW-1185">Reference proteome</keyword>
<reference evidence="4" key="1">
    <citation type="submission" date="2016-11" db="EMBL/GenBank/DDBJ databases">
        <authorList>
            <person name="Varghese N."/>
            <person name="Submissions S."/>
        </authorList>
    </citation>
    <scope>NUCLEOTIDE SEQUENCE [LARGE SCALE GENOMIC DNA]</scope>
    <source>
        <strain evidence="4">DSM 24579</strain>
    </source>
</reference>
<organism evidence="3 4">
    <name type="scientific">Salegentibacter echinorum</name>
    <dbReference type="NCBI Taxonomy" id="1073325"/>
    <lineage>
        <taxon>Bacteria</taxon>
        <taxon>Pseudomonadati</taxon>
        <taxon>Bacteroidota</taxon>
        <taxon>Flavobacteriia</taxon>
        <taxon>Flavobacteriales</taxon>
        <taxon>Flavobacteriaceae</taxon>
        <taxon>Salegentibacter</taxon>
    </lineage>
</organism>
<name>A0A1M5DRH1_SALEC</name>
<dbReference type="Proteomes" id="UP000183945">
    <property type="component" value="Unassembled WGS sequence"/>
</dbReference>
<gene>
    <name evidence="3" type="ORF">SAMN05444483_10279</name>
</gene>
<protein>
    <submittedName>
        <fullName evidence="3">Uncharacterized protein</fullName>
    </submittedName>
</protein>
<proteinExistence type="predicted"/>